<dbReference type="GO" id="GO:0032259">
    <property type="term" value="P:methylation"/>
    <property type="evidence" value="ECO:0007669"/>
    <property type="project" value="UniProtKB-KW"/>
</dbReference>
<evidence type="ECO:0000313" key="6">
    <source>
        <dbReference type="Proteomes" id="UP000008363"/>
    </source>
</evidence>
<dbReference type="EMBL" id="BAHC01000092">
    <property type="protein sequence ID" value="GAB90271.1"/>
    <property type="molecule type" value="Genomic_DNA"/>
</dbReference>
<keyword evidence="1" id="KW-0489">Methyltransferase</keyword>
<dbReference type="OrthoDB" id="9786503at2"/>
<dbReference type="Proteomes" id="UP000008363">
    <property type="component" value="Unassembled WGS sequence"/>
</dbReference>
<dbReference type="GO" id="GO:0008168">
    <property type="term" value="F:methyltransferase activity"/>
    <property type="evidence" value="ECO:0007669"/>
    <property type="project" value="UniProtKB-KW"/>
</dbReference>
<evidence type="ECO:0000259" key="4">
    <source>
        <dbReference type="Pfam" id="PF13649"/>
    </source>
</evidence>
<dbReference type="CDD" id="cd02440">
    <property type="entry name" value="AdoMet_MTases"/>
    <property type="match status" value="1"/>
</dbReference>
<dbReference type="AlphaFoldDB" id="K6W948"/>
<evidence type="ECO:0000256" key="3">
    <source>
        <dbReference type="ARBA" id="ARBA00022691"/>
    </source>
</evidence>
<dbReference type="eggNOG" id="COG0500">
    <property type="taxonomic scope" value="Bacteria"/>
</dbReference>
<accession>K6W948</accession>
<evidence type="ECO:0000313" key="5">
    <source>
        <dbReference type="EMBL" id="GAB90271.1"/>
    </source>
</evidence>
<dbReference type="PANTHER" id="PTHR43464">
    <property type="entry name" value="METHYLTRANSFERASE"/>
    <property type="match status" value="1"/>
</dbReference>
<feature type="domain" description="Methyltransferase" evidence="4">
    <location>
        <begin position="45"/>
        <end position="138"/>
    </location>
</feature>
<dbReference type="Gene3D" id="3.40.50.150">
    <property type="entry name" value="Vaccinia Virus protein VP39"/>
    <property type="match status" value="1"/>
</dbReference>
<evidence type="ECO:0000256" key="1">
    <source>
        <dbReference type="ARBA" id="ARBA00022603"/>
    </source>
</evidence>
<gene>
    <name evidence="5" type="ORF">GORHZ_092_00200</name>
</gene>
<comment type="caution">
    <text evidence="5">The sequence shown here is derived from an EMBL/GenBank/DDBJ whole genome shotgun (WGS) entry which is preliminary data.</text>
</comment>
<protein>
    <recommendedName>
        <fullName evidence="4">Methyltransferase domain-containing protein</fullName>
    </recommendedName>
</protein>
<reference evidence="5 6" key="1">
    <citation type="submission" date="2012-08" db="EMBL/GenBank/DDBJ databases">
        <title>Whole genome shotgun sequence of Gordonia rhizosphera NBRC 16068.</title>
        <authorList>
            <person name="Takarada H."/>
            <person name="Isaki S."/>
            <person name="Hosoyama A."/>
            <person name="Tsuchikane K."/>
            <person name="Katsumata H."/>
            <person name="Baba S."/>
            <person name="Ohji S."/>
            <person name="Yamazaki S."/>
            <person name="Fujita N."/>
        </authorList>
    </citation>
    <scope>NUCLEOTIDE SEQUENCE [LARGE SCALE GENOMIC DNA]</scope>
    <source>
        <strain evidence="5 6">NBRC 16068</strain>
    </source>
</reference>
<sequence>MSKFYSFAYAVRFTPWEEAGQANADALAEMFAREEAERCGPGKALDLGCGTGSHTVELAQRGWQVTGVDLVDKAVERARKRIADAGVNAKVLRADLTSMSSDVVGTGYGFFLDLGCFHGLTPQEQQAMARSVTALANPEATLFMMAFEKPAGPRFMPQGATVETIEAAYRDWHVVDVEPAPLPAKSRRMLIKSEPTFFRLQRR</sequence>
<evidence type="ECO:0000256" key="2">
    <source>
        <dbReference type="ARBA" id="ARBA00022679"/>
    </source>
</evidence>
<dbReference type="SUPFAM" id="SSF53335">
    <property type="entry name" value="S-adenosyl-L-methionine-dependent methyltransferases"/>
    <property type="match status" value="1"/>
</dbReference>
<keyword evidence="2" id="KW-0808">Transferase</keyword>
<keyword evidence="6" id="KW-1185">Reference proteome</keyword>
<dbReference type="InterPro" id="IPR029063">
    <property type="entry name" value="SAM-dependent_MTases_sf"/>
</dbReference>
<proteinExistence type="predicted"/>
<name>K6W948_9ACTN</name>
<dbReference type="InterPro" id="IPR041698">
    <property type="entry name" value="Methyltransf_25"/>
</dbReference>
<dbReference type="RefSeq" id="WP_006332966.1">
    <property type="nucleotide sequence ID" value="NZ_BAHC01000092.1"/>
</dbReference>
<keyword evidence="3" id="KW-0949">S-adenosyl-L-methionine</keyword>
<dbReference type="Pfam" id="PF13649">
    <property type="entry name" value="Methyltransf_25"/>
    <property type="match status" value="1"/>
</dbReference>
<dbReference type="STRING" id="1108045.GORHZ_092_00200"/>
<dbReference type="PANTHER" id="PTHR43464:SF19">
    <property type="entry name" value="UBIQUINONE BIOSYNTHESIS O-METHYLTRANSFERASE, MITOCHONDRIAL"/>
    <property type="match status" value="1"/>
</dbReference>
<organism evidence="5 6">
    <name type="scientific">Gordonia rhizosphera NBRC 16068</name>
    <dbReference type="NCBI Taxonomy" id="1108045"/>
    <lineage>
        <taxon>Bacteria</taxon>
        <taxon>Bacillati</taxon>
        <taxon>Actinomycetota</taxon>
        <taxon>Actinomycetes</taxon>
        <taxon>Mycobacteriales</taxon>
        <taxon>Gordoniaceae</taxon>
        <taxon>Gordonia</taxon>
    </lineage>
</organism>